<evidence type="ECO:0000313" key="10">
    <source>
        <dbReference type="Proteomes" id="UP001371305"/>
    </source>
</evidence>
<dbReference type="InterPro" id="IPR015943">
    <property type="entry name" value="WD40/YVTN_repeat-like_dom_sf"/>
</dbReference>
<dbReference type="Pfam" id="PF00069">
    <property type="entry name" value="Pkinase"/>
    <property type="match status" value="1"/>
</dbReference>
<dbReference type="Gene3D" id="1.10.510.10">
    <property type="entry name" value="Transferase(Phosphotransferase) domain 1"/>
    <property type="match status" value="1"/>
</dbReference>
<proteinExistence type="predicted"/>
<keyword evidence="10" id="KW-1185">Reference proteome</keyword>
<keyword evidence="4 6" id="KW-0067">ATP-binding</keyword>
<dbReference type="InterPro" id="IPR017441">
    <property type="entry name" value="Protein_kinase_ATP_BS"/>
</dbReference>
<dbReference type="PANTHER" id="PTHR43289:SF6">
    <property type="entry name" value="SERINE_THREONINE-PROTEIN KINASE NEKL-3"/>
    <property type="match status" value="1"/>
</dbReference>
<evidence type="ECO:0000256" key="2">
    <source>
        <dbReference type="ARBA" id="ARBA00022741"/>
    </source>
</evidence>
<dbReference type="CDD" id="cd14014">
    <property type="entry name" value="STKc_PknB_like"/>
    <property type="match status" value="1"/>
</dbReference>
<dbReference type="PANTHER" id="PTHR43289">
    <property type="entry name" value="MITOGEN-ACTIVATED PROTEIN KINASE KINASE KINASE 20-RELATED"/>
    <property type="match status" value="1"/>
</dbReference>
<feature type="binding site" evidence="6">
    <location>
        <position position="80"/>
    </location>
    <ligand>
        <name>ATP</name>
        <dbReference type="ChEBI" id="CHEBI:30616"/>
    </ligand>
</feature>
<keyword evidence="7" id="KW-0812">Transmembrane</keyword>
<feature type="domain" description="Protein kinase" evidence="8">
    <location>
        <begin position="51"/>
        <end position="312"/>
    </location>
</feature>
<evidence type="ECO:0000256" key="5">
    <source>
        <dbReference type="PROSITE-ProRule" id="PRU00221"/>
    </source>
</evidence>
<organism evidence="9 10">
    <name type="scientific">Luteolibacter soli</name>
    <dbReference type="NCBI Taxonomy" id="3135280"/>
    <lineage>
        <taxon>Bacteria</taxon>
        <taxon>Pseudomonadati</taxon>
        <taxon>Verrucomicrobiota</taxon>
        <taxon>Verrucomicrobiia</taxon>
        <taxon>Verrucomicrobiales</taxon>
        <taxon>Verrucomicrobiaceae</taxon>
        <taxon>Luteolibacter</taxon>
    </lineage>
</organism>
<dbReference type="EMBL" id="JBBUKT010000003">
    <property type="protein sequence ID" value="MEK7950610.1"/>
    <property type="molecule type" value="Genomic_DNA"/>
</dbReference>
<feature type="transmembrane region" description="Helical" evidence="7">
    <location>
        <begin position="337"/>
        <end position="358"/>
    </location>
</feature>
<gene>
    <name evidence="9" type="ORF">WKV53_08890</name>
</gene>
<accession>A0ABU9AVF9</accession>
<dbReference type="InterPro" id="IPR011047">
    <property type="entry name" value="Quinoprotein_ADH-like_sf"/>
</dbReference>
<feature type="repeat" description="WD" evidence="5">
    <location>
        <begin position="516"/>
        <end position="547"/>
    </location>
</feature>
<keyword evidence="5" id="KW-0853">WD repeat</keyword>
<dbReference type="InterPro" id="IPR000719">
    <property type="entry name" value="Prot_kinase_dom"/>
</dbReference>
<dbReference type="SUPFAM" id="SSF56112">
    <property type="entry name" value="Protein kinase-like (PK-like)"/>
    <property type="match status" value="1"/>
</dbReference>
<dbReference type="PROSITE" id="PS00107">
    <property type="entry name" value="PROTEIN_KINASE_ATP"/>
    <property type="match status" value="1"/>
</dbReference>
<dbReference type="PROSITE" id="PS50294">
    <property type="entry name" value="WD_REPEATS_REGION"/>
    <property type="match status" value="1"/>
</dbReference>
<dbReference type="PROSITE" id="PS00108">
    <property type="entry name" value="PROTEIN_KINASE_ST"/>
    <property type="match status" value="1"/>
</dbReference>
<dbReference type="SUPFAM" id="SSF50998">
    <property type="entry name" value="Quinoprotein alcohol dehydrogenase-like"/>
    <property type="match status" value="1"/>
</dbReference>
<keyword evidence="7" id="KW-1133">Transmembrane helix</keyword>
<keyword evidence="1" id="KW-0808">Transferase</keyword>
<evidence type="ECO:0000256" key="3">
    <source>
        <dbReference type="ARBA" id="ARBA00022777"/>
    </source>
</evidence>
<dbReference type="SMART" id="SM00320">
    <property type="entry name" value="WD40"/>
    <property type="match status" value="2"/>
</dbReference>
<keyword evidence="3 9" id="KW-0418">Kinase</keyword>
<dbReference type="InterPro" id="IPR011009">
    <property type="entry name" value="Kinase-like_dom_sf"/>
</dbReference>
<keyword evidence="2 6" id="KW-0547">Nucleotide-binding</keyword>
<keyword evidence="7" id="KW-0472">Membrane</keyword>
<evidence type="ECO:0000259" key="8">
    <source>
        <dbReference type="PROSITE" id="PS50011"/>
    </source>
</evidence>
<comment type="caution">
    <text evidence="9">The sequence shown here is derived from an EMBL/GenBank/DDBJ whole genome shotgun (WGS) entry which is preliminary data.</text>
</comment>
<reference evidence="9 10" key="1">
    <citation type="submission" date="2024-04" db="EMBL/GenBank/DDBJ databases">
        <title>Luteolibacter sp. isolated from soil.</title>
        <authorList>
            <person name="An J."/>
        </authorList>
    </citation>
    <scope>NUCLEOTIDE SEQUENCE [LARGE SCALE GENOMIC DNA]</scope>
    <source>
        <strain evidence="9 10">Y139</strain>
    </source>
</reference>
<evidence type="ECO:0000256" key="7">
    <source>
        <dbReference type="SAM" id="Phobius"/>
    </source>
</evidence>
<protein>
    <submittedName>
        <fullName evidence="9">Protein kinase</fullName>
    </submittedName>
</protein>
<evidence type="ECO:0000313" key="9">
    <source>
        <dbReference type="EMBL" id="MEK7950610.1"/>
    </source>
</evidence>
<dbReference type="PROSITE" id="PS50011">
    <property type="entry name" value="PROTEIN_KINASE_DOM"/>
    <property type="match status" value="1"/>
</dbReference>
<dbReference type="Pfam" id="PF00400">
    <property type="entry name" value="WD40"/>
    <property type="match status" value="2"/>
</dbReference>
<dbReference type="Gene3D" id="2.130.10.10">
    <property type="entry name" value="YVTN repeat-like/Quinoprotein amine dehydrogenase"/>
    <property type="match status" value="3"/>
</dbReference>
<sequence length="908" mass="98527">MNPANGSVCEICGEPMPRGGPCSRCLFKVSFSDLEEPPLEESEPWARLANLDLHEEIGRGGMGVVYRARQAGLERTVAVKVLLRARFAGAEERERFHREARAAARLKHPGIVSIFDIGEDDGVPWFCMEHLPGKNLEEAVRDHPLPAKDAARHMRRVAEAVQHAHDHDVLHRDLKPSNILLDGEGDPRVTDFGIARMDASNASELTRTGQVLGSPGYSAPEQAFGGEANARTDVYGLGASLYHLLTGRPPFVGPTLDTILVQLREDDPLSLRRLNPSVPRDLETVCLKCLRKDPVQRYSTAQEVADDLGRFLAGEPIHAKPLGPLGRAWRWGRRRPWTTALAIACTILVATLIAGFVVTEQREDREGRRVILIAASHEARAQREGDSGKRAIAAVREAWGIKPSPGLRNEAIAALSLPGVEFLPALGGDLPAPPTGELSVADPSGRRRAVVRHLPGGRADAIDIVSVSDGKVLHELKNDHRITCLDWSGELLIAGGKSIRLVQVWDTTTGQRLHRFGGHNADLGAVAFRPGGQEFVSIARDGMLKVWHAGLGAELLRVTGLPEHAGPVAWSEDGTVLRVRRSDGSAVDGFRFQWPRFLTVVGPGAPEPRSENIDSLHLDASGRVAVTVDEKVCRLWSLAEGREVARFPKVDVEWMSAALTPETLWLCSWNVGLRRIPLSPGAWPAVTDLQATKIGPGPLLVATSRDGKFLALTKNDEDPKNDRVLLVSTADFSIRNLPQQDPYCAAFSPDGTLLVTGSFRVPGATLHSLQGGSPRPLDHPGLVLGALFTDDGHSLWLWGDHAVTRWNTATWKSETVLTGQAPNGFTVSPDGTLAASATRRAVILHRTSDLAEIARLEIPAAVGEVGMPTLTFSPDGHHLAIHVEDGAVISWDLPTLRAELAKLGMDWE</sequence>
<evidence type="ECO:0000256" key="1">
    <source>
        <dbReference type="ARBA" id="ARBA00022679"/>
    </source>
</evidence>
<dbReference type="InterPro" id="IPR008271">
    <property type="entry name" value="Ser/Thr_kinase_AS"/>
</dbReference>
<dbReference type="Gene3D" id="3.30.200.20">
    <property type="entry name" value="Phosphorylase Kinase, domain 1"/>
    <property type="match status" value="1"/>
</dbReference>
<dbReference type="SMART" id="SM00220">
    <property type="entry name" value="S_TKc"/>
    <property type="match status" value="1"/>
</dbReference>
<dbReference type="Proteomes" id="UP001371305">
    <property type="component" value="Unassembled WGS sequence"/>
</dbReference>
<evidence type="ECO:0000256" key="4">
    <source>
        <dbReference type="ARBA" id="ARBA00022840"/>
    </source>
</evidence>
<dbReference type="GO" id="GO:0016301">
    <property type="term" value="F:kinase activity"/>
    <property type="evidence" value="ECO:0007669"/>
    <property type="project" value="UniProtKB-KW"/>
</dbReference>
<evidence type="ECO:0000256" key="6">
    <source>
        <dbReference type="PROSITE-ProRule" id="PRU10141"/>
    </source>
</evidence>
<dbReference type="InterPro" id="IPR001680">
    <property type="entry name" value="WD40_rpt"/>
</dbReference>
<name>A0ABU9AVF9_9BACT</name>
<dbReference type="PROSITE" id="PS50082">
    <property type="entry name" value="WD_REPEATS_2"/>
    <property type="match status" value="1"/>
</dbReference>
<dbReference type="RefSeq" id="WP_341404218.1">
    <property type="nucleotide sequence ID" value="NZ_JBBUKT010000003.1"/>
</dbReference>